<feature type="signal peptide" evidence="1">
    <location>
        <begin position="1"/>
        <end position="20"/>
    </location>
</feature>
<feature type="chain" id="PRO_5046091760" description="Lipoprotein" evidence="1">
    <location>
        <begin position="21"/>
        <end position="146"/>
    </location>
</feature>
<gene>
    <name evidence="2" type="ORF">KWG56_09425</name>
</gene>
<reference evidence="2 3" key="1">
    <citation type="submission" date="2021-07" db="EMBL/GenBank/DDBJ databases">
        <title>Isolation and characterization of bacteria from a gold mining with a capacity of golden bioaccumulation.</title>
        <authorList>
            <person name="Yang X.J."/>
        </authorList>
    </citation>
    <scope>NUCLEOTIDE SEQUENCE [LARGE SCALE GENOMIC DNA]</scope>
    <source>
        <strain evidence="2 3">Au29</strain>
    </source>
</reference>
<dbReference type="PROSITE" id="PS51257">
    <property type="entry name" value="PROKAR_LIPOPROTEIN"/>
    <property type="match status" value="1"/>
</dbReference>
<name>A0ABX8TFK3_9CAUL</name>
<evidence type="ECO:0000313" key="3">
    <source>
        <dbReference type="Proteomes" id="UP000824334"/>
    </source>
</evidence>
<evidence type="ECO:0000256" key="1">
    <source>
        <dbReference type="SAM" id="SignalP"/>
    </source>
</evidence>
<evidence type="ECO:0000313" key="2">
    <source>
        <dbReference type="EMBL" id="QYC08867.1"/>
    </source>
</evidence>
<keyword evidence="1" id="KW-0732">Signal</keyword>
<evidence type="ECO:0008006" key="4">
    <source>
        <dbReference type="Google" id="ProtNLM"/>
    </source>
</evidence>
<dbReference type="EMBL" id="CP080034">
    <property type="protein sequence ID" value="QYC08867.1"/>
    <property type="molecule type" value="Genomic_DNA"/>
</dbReference>
<dbReference type="GeneID" id="94375486"/>
<organism evidence="2 3">
    <name type="scientific">Brevundimonas nasdae</name>
    <dbReference type="NCBI Taxonomy" id="172043"/>
    <lineage>
        <taxon>Bacteria</taxon>
        <taxon>Pseudomonadati</taxon>
        <taxon>Pseudomonadota</taxon>
        <taxon>Alphaproteobacteria</taxon>
        <taxon>Caulobacterales</taxon>
        <taxon>Caulobacteraceae</taxon>
        <taxon>Brevundimonas</taxon>
    </lineage>
</organism>
<proteinExistence type="predicted"/>
<keyword evidence="3" id="KW-1185">Reference proteome</keyword>
<dbReference type="Proteomes" id="UP000824334">
    <property type="component" value="Chromosome"/>
</dbReference>
<accession>A0ABX8TFK3</accession>
<protein>
    <recommendedName>
        <fullName evidence="4">Lipoprotein</fullName>
    </recommendedName>
</protein>
<dbReference type="RefSeq" id="WP_201099283.1">
    <property type="nucleotide sequence ID" value="NZ_BAAAEE010000008.1"/>
</dbReference>
<sequence length="146" mass="15669">MRDWTGAAALTGVLSLSACSAMLNLTVSGGLDRPEVTFDQGRRACVRDLAVYEKSGDAYTPLWSIAAEGPRCVRLTRIVYGETPAGFTVKSAATPLRADGVYEVTGGGMTTHPLSQVPWRGGARFHFRDGQWRILQARADAVSPTP</sequence>